<feature type="transmembrane region" description="Helical" evidence="2">
    <location>
        <begin position="108"/>
        <end position="128"/>
    </location>
</feature>
<organism evidence="3 4">
    <name type="scientific">Dorea acetigenes</name>
    <dbReference type="NCBI Taxonomy" id="2981787"/>
    <lineage>
        <taxon>Bacteria</taxon>
        <taxon>Bacillati</taxon>
        <taxon>Bacillota</taxon>
        <taxon>Clostridia</taxon>
        <taxon>Lachnospirales</taxon>
        <taxon>Lachnospiraceae</taxon>
        <taxon>Dorea</taxon>
    </lineage>
</organism>
<evidence type="ECO:0000313" key="4">
    <source>
        <dbReference type="Proteomes" id="UP001652431"/>
    </source>
</evidence>
<proteinExistence type="predicted"/>
<feature type="region of interest" description="Disordered" evidence="1">
    <location>
        <begin position="1"/>
        <end position="38"/>
    </location>
</feature>
<keyword evidence="2" id="KW-0812">Transmembrane</keyword>
<dbReference type="EMBL" id="JAOQJU010000036">
    <property type="protein sequence ID" value="MCU6688109.1"/>
    <property type="molecule type" value="Genomic_DNA"/>
</dbReference>
<feature type="transmembrane region" description="Helical" evidence="2">
    <location>
        <begin position="49"/>
        <end position="69"/>
    </location>
</feature>
<feature type="compositionally biased region" description="Basic residues" evidence="1">
    <location>
        <begin position="16"/>
        <end position="34"/>
    </location>
</feature>
<comment type="caution">
    <text evidence="3">The sequence shown here is derived from an EMBL/GenBank/DDBJ whole genome shotgun (WGS) entry which is preliminary data.</text>
</comment>
<keyword evidence="2" id="KW-0472">Membrane</keyword>
<accession>A0ABT2RRR2</accession>
<evidence type="ECO:0000256" key="1">
    <source>
        <dbReference type="SAM" id="MobiDB-lite"/>
    </source>
</evidence>
<dbReference type="Pfam" id="PF19639">
    <property type="entry name" value="DUF6142"/>
    <property type="match status" value="1"/>
</dbReference>
<sequence length="132" mass="15159">MLKDRIRDAIKEQRKERQKKKTEKEKMKRRRRKFGQAPLKHAKRGLESCFLAGLTVFFMVLVFSVSYISKGDVSLLIGAVGFLMLVMSAAGVYKAVQGFKERDKEYISCKIGIVLNGIFTFVFIVIFLRGLF</sequence>
<evidence type="ECO:0000313" key="3">
    <source>
        <dbReference type="EMBL" id="MCU6688109.1"/>
    </source>
</evidence>
<feature type="transmembrane region" description="Helical" evidence="2">
    <location>
        <begin position="75"/>
        <end position="96"/>
    </location>
</feature>
<feature type="compositionally biased region" description="Basic and acidic residues" evidence="1">
    <location>
        <begin position="1"/>
        <end position="15"/>
    </location>
</feature>
<dbReference type="InterPro" id="IPR046140">
    <property type="entry name" value="DUF6142"/>
</dbReference>
<reference evidence="3 4" key="1">
    <citation type="journal article" date="2021" name="ISME Commun">
        <title>Automated analysis of genomic sequences facilitates high-throughput and comprehensive description of bacteria.</title>
        <authorList>
            <person name="Hitch T.C.A."/>
        </authorList>
    </citation>
    <scope>NUCLEOTIDE SEQUENCE [LARGE SCALE GENOMIC DNA]</scope>
    <source>
        <strain evidence="3 4">Sanger_03</strain>
    </source>
</reference>
<protein>
    <submittedName>
        <fullName evidence="3">DUF6142 family protein</fullName>
    </submittedName>
</protein>
<gene>
    <name evidence="3" type="ORF">OCV99_16540</name>
</gene>
<dbReference type="Proteomes" id="UP001652431">
    <property type="component" value="Unassembled WGS sequence"/>
</dbReference>
<name>A0ABT2RRR2_9FIRM</name>
<keyword evidence="2" id="KW-1133">Transmembrane helix</keyword>
<dbReference type="RefSeq" id="WP_158372029.1">
    <property type="nucleotide sequence ID" value="NZ_JAOQJU010000036.1"/>
</dbReference>
<evidence type="ECO:0000256" key="2">
    <source>
        <dbReference type="SAM" id="Phobius"/>
    </source>
</evidence>
<keyword evidence="4" id="KW-1185">Reference proteome</keyword>